<feature type="transmembrane region" description="Helical" evidence="1">
    <location>
        <begin position="137"/>
        <end position="159"/>
    </location>
</feature>
<keyword evidence="1" id="KW-0812">Transmembrane</keyword>
<accession>A0A1Y2IC58</accession>
<gene>
    <name evidence="2" type="ORF">PYCCODRAFT_1039895</name>
</gene>
<evidence type="ECO:0000313" key="2">
    <source>
        <dbReference type="EMBL" id="OSC98012.1"/>
    </source>
</evidence>
<dbReference type="Proteomes" id="UP000193067">
    <property type="component" value="Unassembled WGS sequence"/>
</dbReference>
<keyword evidence="3" id="KW-1185">Reference proteome</keyword>
<organism evidence="2 3">
    <name type="scientific">Trametes coccinea (strain BRFM310)</name>
    <name type="common">Pycnoporus coccineus</name>
    <dbReference type="NCBI Taxonomy" id="1353009"/>
    <lineage>
        <taxon>Eukaryota</taxon>
        <taxon>Fungi</taxon>
        <taxon>Dikarya</taxon>
        <taxon>Basidiomycota</taxon>
        <taxon>Agaricomycotina</taxon>
        <taxon>Agaricomycetes</taxon>
        <taxon>Polyporales</taxon>
        <taxon>Polyporaceae</taxon>
        <taxon>Trametes</taxon>
    </lineage>
</organism>
<evidence type="ECO:0000256" key="1">
    <source>
        <dbReference type="SAM" id="Phobius"/>
    </source>
</evidence>
<dbReference type="AlphaFoldDB" id="A0A1Y2IC58"/>
<keyword evidence="1" id="KW-1133">Transmembrane helix</keyword>
<proteinExistence type="predicted"/>
<protein>
    <submittedName>
        <fullName evidence="2">Uncharacterized protein</fullName>
    </submittedName>
</protein>
<reference evidence="2 3" key="1">
    <citation type="journal article" date="2015" name="Biotechnol. Biofuels">
        <title>Enhanced degradation of softwood versus hardwood by the white-rot fungus Pycnoporus coccineus.</title>
        <authorList>
            <person name="Couturier M."/>
            <person name="Navarro D."/>
            <person name="Chevret D."/>
            <person name="Henrissat B."/>
            <person name="Piumi F."/>
            <person name="Ruiz-Duenas F.J."/>
            <person name="Martinez A.T."/>
            <person name="Grigoriev I.V."/>
            <person name="Riley R."/>
            <person name="Lipzen A."/>
            <person name="Berrin J.G."/>
            <person name="Master E.R."/>
            <person name="Rosso M.N."/>
        </authorList>
    </citation>
    <scope>NUCLEOTIDE SEQUENCE [LARGE SCALE GENOMIC DNA]</scope>
    <source>
        <strain evidence="2 3">BRFM310</strain>
    </source>
</reference>
<dbReference type="EMBL" id="KZ084143">
    <property type="protein sequence ID" value="OSC98012.1"/>
    <property type="molecule type" value="Genomic_DNA"/>
</dbReference>
<dbReference type="OrthoDB" id="10563727at2759"/>
<keyword evidence="1" id="KW-0472">Membrane</keyword>
<name>A0A1Y2IC58_TRAC3</name>
<evidence type="ECO:0000313" key="3">
    <source>
        <dbReference type="Proteomes" id="UP000193067"/>
    </source>
</evidence>
<sequence>MPESTVRIRISHLPLGPTTRLKSDIRLDLWSVSGRPPCTQLAAFIVCLAETRILAASSASHENAMRSCERNPCPERRYLAGWYPTSREHYIIALLQQSARQTMQSVNFSSGSHTSLNITLDIAHIDIVCGSSTVTQVGAWLAFVSCLIISGSTIILAIIRRPSSLTADYNHWSHNDKQCLKRAPDATPTCDEERHIADFDLHEGTCHFDPQESTSFQHSNRDPPPAEPGGVWLSWFLGATTKALVAATCGAFGGQSPSSPEIGDNAV</sequence>